<feature type="transmembrane region" description="Helical" evidence="1">
    <location>
        <begin position="168"/>
        <end position="196"/>
    </location>
</feature>
<dbReference type="Proteomes" id="UP000268233">
    <property type="component" value="Unassembled WGS sequence"/>
</dbReference>
<sequence length="475" mass="47741">MIGGPRLDTPSAVGEEGRPRATSLTIAALIIAAFALTTGVLSGDPKLFSGIALLAGIAVAGLTLLDRDRLGPTVIGHLCFLPAATGLIASVGQVAVAPLLALGVAVAMVGVAAAWTNVLDRETVSAATVSSVVSYLFAVAGLVVGTVVLALAWFSWELVSAVAGGTSPMAATVCLGVLGVAASGCLYFAVAQLPLVQLTARSRRDAIATRLKRGTRELKLVAIGSAAFTVVVPLALLLTPFGQLVASPPFSLGIRVLSSWVVLAPLLAVTVGALVAGSGAIVIRKFTTEFNAASVRTVGAAIAAVGYLVLLALFLLRTGIFGFGSFITVFFGALLLPLLVYLVLVLVNGALTFGLLPARAGPAALTASGLICASIGAAQADLPTLLVFAGVVSGLVAWDVGTFGLGLTAELGHRPETRRLELYHSVFAVGVGLLGIAAVGIVDAARHAVGSAIGSPETMALAAIGVLLLLAPLRG</sequence>
<dbReference type="Pfam" id="PF24363">
    <property type="entry name" value="DUF7519"/>
    <property type="match status" value="1"/>
</dbReference>
<protein>
    <submittedName>
        <fullName evidence="2">Uncharacterized protein</fullName>
    </submittedName>
</protein>
<dbReference type="AlphaFoldDB" id="A0A495R6F3"/>
<reference evidence="2 3" key="1">
    <citation type="submission" date="2018-10" db="EMBL/GenBank/DDBJ databases">
        <title>Genomic Encyclopedia of Archaeal and Bacterial Type Strains, Phase II (KMG-II): from individual species to whole genera.</title>
        <authorList>
            <person name="Goeker M."/>
        </authorList>
    </citation>
    <scope>NUCLEOTIDE SEQUENCE [LARGE SCALE GENOMIC DNA]</scope>
    <source>
        <strain evidence="2 3">DSM 11927</strain>
    </source>
</reference>
<accession>A0A495R6F3</accession>
<keyword evidence="1" id="KW-0812">Transmembrane</keyword>
<feature type="transmembrane region" description="Helical" evidence="1">
    <location>
        <begin position="295"/>
        <end position="316"/>
    </location>
</feature>
<dbReference type="EMBL" id="RBWW01000001">
    <property type="protein sequence ID" value="RKS82676.1"/>
    <property type="molecule type" value="Genomic_DNA"/>
</dbReference>
<feature type="transmembrane region" description="Helical" evidence="1">
    <location>
        <begin position="21"/>
        <end position="41"/>
    </location>
</feature>
<feature type="transmembrane region" description="Helical" evidence="1">
    <location>
        <begin position="99"/>
        <end position="120"/>
    </location>
</feature>
<feature type="transmembrane region" description="Helical" evidence="1">
    <location>
        <begin position="386"/>
        <end position="408"/>
    </location>
</feature>
<name>A0A495R6F3_9EURY</name>
<feature type="transmembrane region" description="Helical" evidence="1">
    <location>
        <begin position="47"/>
        <end position="65"/>
    </location>
</feature>
<feature type="transmembrane region" description="Helical" evidence="1">
    <location>
        <begin position="420"/>
        <end position="442"/>
    </location>
</feature>
<keyword evidence="3" id="KW-1185">Reference proteome</keyword>
<feature type="transmembrane region" description="Helical" evidence="1">
    <location>
        <begin position="132"/>
        <end position="156"/>
    </location>
</feature>
<gene>
    <name evidence="2" type="ORF">BDK61_1988</name>
</gene>
<feature type="transmembrane region" description="Helical" evidence="1">
    <location>
        <begin position="322"/>
        <end position="351"/>
    </location>
</feature>
<evidence type="ECO:0000256" key="1">
    <source>
        <dbReference type="SAM" id="Phobius"/>
    </source>
</evidence>
<feature type="transmembrane region" description="Helical" evidence="1">
    <location>
        <begin position="448"/>
        <end position="471"/>
    </location>
</feature>
<feature type="transmembrane region" description="Helical" evidence="1">
    <location>
        <begin position="217"/>
        <end position="239"/>
    </location>
</feature>
<keyword evidence="1" id="KW-1133">Transmembrane helix</keyword>
<comment type="caution">
    <text evidence="2">The sequence shown here is derived from an EMBL/GenBank/DDBJ whole genome shotgun (WGS) entry which is preliminary data.</text>
</comment>
<evidence type="ECO:0000313" key="3">
    <source>
        <dbReference type="Proteomes" id="UP000268233"/>
    </source>
</evidence>
<dbReference type="InterPro" id="IPR055941">
    <property type="entry name" value="DUF7519"/>
</dbReference>
<evidence type="ECO:0000313" key="2">
    <source>
        <dbReference type="EMBL" id="RKS82676.1"/>
    </source>
</evidence>
<feature type="transmembrane region" description="Helical" evidence="1">
    <location>
        <begin position="259"/>
        <end position="283"/>
    </location>
</feature>
<feature type="transmembrane region" description="Helical" evidence="1">
    <location>
        <begin position="363"/>
        <end position="380"/>
    </location>
</feature>
<dbReference type="RefSeq" id="WP_121303107.1">
    <property type="nucleotide sequence ID" value="NZ_RBWW01000001.1"/>
</dbReference>
<keyword evidence="1" id="KW-0472">Membrane</keyword>
<feature type="transmembrane region" description="Helical" evidence="1">
    <location>
        <begin position="74"/>
        <end position="93"/>
    </location>
</feature>
<proteinExistence type="predicted"/>
<organism evidence="2 3">
    <name type="scientific">Haloarcula quadrata</name>
    <dbReference type="NCBI Taxonomy" id="182779"/>
    <lineage>
        <taxon>Archaea</taxon>
        <taxon>Methanobacteriati</taxon>
        <taxon>Methanobacteriota</taxon>
        <taxon>Stenosarchaea group</taxon>
        <taxon>Halobacteria</taxon>
        <taxon>Halobacteriales</taxon>
        <taxon>Haloarculaceae</taxon>
        <taxon>Haloarcula</taxon>
    </lineage>
</organism>